<evidence type="ECO:0000256" key="1">
    <source>
        <dbReference type="ARBA" id="ARBA00004651"/>
    </source>
</evidence>
<evidence type="ECO:0000259" key="11">
    <source>
        <dbReference type="PROSITE" id="PS50263"/>
    </source>
</evidence>
<evidence type="ECO:0000313" key="12">
    <source>
        <dbReference type="EMBL" id="QCI27593.1"/>
    </source>
</evidence>
<evidence type="ECO:0000256" key="3">
    <source>
        <dbReference type="ARBA" id="ARBA00022475"/>
    </source>
</evidence>
<dbReference type="PANTHER" id="PTHR38686">
    <property type="entry name" value="APOLIPOPROTEIN N-ACYLTRANSFERASE"/>
    <property type="match status" value="1"/>
</dbReference>
<keyword evidence="3" id="KW-1003">Cell membrane</keyword>
<protein>
    <submittedName>
        <fullName evidence="12">Apolipoprotein N-acyltransferase</fullName>
    </submittedName>
</protein>
<comment type="similarity">
    <text evidence="2">Belongs to the CN hydrolase family. Apolipoprotein N-acyltransferase subfamily.</text>
</comment>
<feature type="transmembrane region" description="Helical" evidence="10">
    <location>
        <begin position="78"/>
        <end position="97"/>
    </location>
</feature>
<keyword evidence="6 10" id="KW-0812">Transmembrane</keyword>
<feature type="transmembrane region" description="Helical" evidence="10">
    <location>
        <begin position="135"/>
        <end position="155"/>
    </location>
</feature>
<evidence type="ECO:0000256" key="2">
    <source>
        <dbReference type="ARBA" id="ARBA00010065"/>
    </source>
</evidence>
<keyword evidence="9" id="KW-0012">Acyltransferase</keyword>
<dbReference type="NCBIfam" id="TIGR00546">
    <property type="entry name" value="lnt"/>
    <property type="match status" value="1"/>
</dbReference>
<feature type="transmembrane region" description="Helical" evidence="10">
    <location>
        <begin position="103"/>
        <end position="123"/>
    </location>
</feature>
<dbReference type="SUPFAM" id="SSF56317">
    <property type="entry name" value="Carbon-nitrogen hydrolase"/>
    <property type="match status" value="1"/>
</dbReference>
<gene>
    <name evidence="12" type="ORF">C6V80_01025</name>
</gene>
<keyword evidence="5" id="KW-0808">Transferase</keyword>
<feature type="transmembrane region" description="Helical" evidence="10">
    <location>
        <begin position="167"/>
        <end position="191"/>
    </location>
</feature>
<proteinExistence type="inferred from homology"/>
<evidence type="ECO:0000313" key="13">
    <source>
        <dbReference type="Proteomes" id="UP000298805"/>
    </source>
</evidence>
<dbReference type="InterPro" id="IPR004563">
    <property type="entry name" value="Apolipo_AcylTrfase"/>
</dbReference>
<dbReference type="InterPro" id="IPR059109">
    <property type="entry name" value="Lnt_membrane_dom"/>
</dbReference>
<dbReference type="InterPro" id="IPR059110">
    <property type="entry name" value="Lnt_campylobact"/>
</dbReference>
<accession>A0ABX5TGY5</accession>
<evidence type="ECO:0000256" key="5">
    <source>
        <dbReference type="ARBA" id="ARBA00022679"/>
    </source>
</evidence>
<name>A0ABX5TGY5_9BACT</name>
<keyword evidence="4" id="KW-0997">Cell inner membrane</keyword>
<evidence type="ECO:0000256" key="7">
    <source>
        <dbReference type="ARBA" id="ARBA00022989"/>
    </source>
</evidence>
<keyword evidence="8 10" id="KW-0472">Membrane</keyword>
<dbReference type="Proteomes" id="UP000298805">
    <property type="component" value="Chromosome"/>
</dbReference>
<dbReference type="Gene3D" id="3.60.110.10">
    <property type="entry name" value="Carbon-nitrogen hydrolase"/>
    <property type="match status" value="1"/>
</dbReference>
<dbReference type="Pfam" id="PF00795">
    <property type="entry name" value="CN_hydrolase"/>
    <property type="match status" value="1"/>
</dbReference>
<evidence type="ECO:0000256" key="4">
    <source>
        <dbReference type="ARBA" id="ARBA00022519"/>
    </source>
</evidence>
<dbReference type="InterPro" id="IPR036526">
    <property type="entry name" value="C-N_Hydrolase_sf"/>
</dbReference>
<dbReference type="Pfam" id="PF26365">
    <property type="entry name" value="ApoNAT_membrane"/>
    <property type="match status" value="1"/>
</dbReference>
<reference evidence="12" key="1">
    <citation type="submission" date="2019-06" db="EMBL/GenBank/DDBJ databases">
        <title>A comparative analysis of the Nautiliaceae.</title>
        <authorList>
            <person name="Grosche A."/>
            <person name="Smedile F."/>
            <person name="Vetriani C."/>
        </authorList>
    </citation>
    <scope>NUCLEOTIDE SEQUENCE</scope>
    <source>
        <strain evidence="12">TB6</strain>
    </source>
</reference>
<sequence length="432" mass="50635">MMQVNSVDSHQLPQQRIENSCKSFFKRYFNTKSLITAILFSAPLYLSSFGENFFLQLIISIISIVAIYSFLNIKQSYFQTGFFIGIFWFWWVGLSFRYYDLTWMIPIIILGLGIGYGLIFWGIDKIFNIFKFKILNFEISKILWGVFLIFGFDYLRPFTFDWLKPEVLLANSFFTPYKTTLGLIVLSAFFFKAKRPGFILLLLIALILPKPSLTLPPLKIKLVTTYVPQDKKWLPSYIPKEIKDNFKYINDAIKEHYDVVVLPESAFPLFLNTNEKLMQKLINLSQKITIITGALHLKNQKYYNSTYVFENKKVTILDKHVLVPFGEYIPLPFFQEEINKIFFRGASDYKTSSHFGIFTIKKIKFINAICYEATIEDLYKLNPKYIIALSNDAWFMPSIQPVLQKLLIKTYAYKFKKVVFHSINGYQSYVVK</sequence>
<organism evidence="12 13">
    <name type="scientific">Caminibacter pacificus</name>
    <dbReference type="NCBI Taxonomy" id="1424653"/>
    <lineage>
        <taxon>Bacteria</taxon>
        <taxon>Pseudomonadati</taxon>
        <taxon>Campylobacterota</taxon>
        <taxon>Epsilonproteobacteria</taxon>
        <taxon>Nautiliales</taxon>
        <taxon>Nautiliaceae</taxon>
        <taxon>Caminibacter</taxon>
    </lineage>
</organism>
<dbReference type="NCBIfam" id="NF008934">
    <property type="entry name" value="PRK12291.1"/>
    <property type="match status" value="1"/>
</dbReference>
<dbReference type="PROSITE" id="PS50263">
    <property type="entry name" value="CN_HYDROLASE"/>
    <property type="match status" value="1"/>
</dbReference>
<evidence type="ECO:0000256" key="10">
    <source>
        <dbReference type="SAM" id="Phobius"/>
    </source>
</evidence>
<dbReference type="EMBL" id="CP027432">
    <property type="protein sequence ID" value="QCI27593.1"/>
    <property type="molecule type" value="Genomic_DNA"/>
</dbReference>
<dbReference type="RefSeq" id="WP_123352609.1">
    <property type="nucleotide sequence ID" value="NZ_CP027432.2"/>
</dbReference>
<comment type="subcellular location">
    <subcellularLocation>
        <location evidence="1">Cell membrane</location>
        <topology evidence="1">Multi-pass membrane protein</topology>
    </subcellularLocation>
</comment>
<dbReference type="InterPro" id="IPR003010">
    <property type="entry name" value="C-N_Hydrolase"/>
</dbReference>
<dbReference type="PANTHER" id="PTHR38686:SF1">
    <property type="entry name" value="APOLIPOPROTEIN N-ACYLTRANSFERASE"/>
    <property type="match status" value="1"/>
</dbReference>
<feature type="domain" description="CN hydrolase" evidence="11">
    <location>
        <begin position="223"/>
        <end position="432"/>
    </location>
</feature>
<keyword evidence="13" id="KW-1185">Reference proteome</keyword>
<evidence type="ECO:0000256" key="6">
    <source>
        <dbReference type="ARBA" id="ARBA00022692"/>
    </source>
</evidence>
<evidence type="ECO:0000256" key="8">
    <source>
        <dbReference type="ARBA" id="ARBA00023136"/>
    </source>
</evidence>
<keyword evidence="7 10" id="KW-1133">Transmembrane helix</keyword>
<feature type="transmembrane region" description="Helical" evidence="10">
    <location>
        <begin position="198"/>
        <end position="218"/>
    </location>
</feature>
<evidence type="ECO:0000256" key="9">
    <source>
        <dbReference type="ARBA" id="ARBA00023315"/>
    </source>
</evidence>
<feature type="transmembrane region" description="Helical" evidence="10">
    <location>
        <begin position="53"/>
        <end position="71"/>
    </location>
</feature>